<feature type="transmembrane region" description="Helical" evidence="2">
    <location>
        <begin position="331"/>
        <end position="350"/>
    </location>
</feature>
<evidence type="ECO:0000256" key="1">
    <source>
        <dbReference type="SAM" id="MobiDB-lite"/>
    </source>
</evidence>
<reference evidence="3 4" key="1">
    <citation type="submission" date="2019-07" db="EMBL/GenBank/DDBJ databases">
        <title>Whole genome shotgun sequence of Actinotalea fermentans NBRC 105374.</title>
        <authorList>
            <person name="Hosoyama A."/>
            <person name="Uohara A."/>
            <person name="Ohji S."/>
            <person name="Ichikawa N."/>
        </authorList>
    </citation>
    <scope>NUCLEOTIDE SEQUENCE [LARGE SCALE GENOMIC DNA]</scope>
    <source>
        <strain evidence="3 4">NBRC 105374</strain>
    </source>
</reference>
<protein>
    <recommendedName>
        <fullName evidence="5">Type VII secretion integral membrane protein EccD</fullName>
    </recommendedName>
</protein>
<gene>
    <name evidence="3" type="ORF">AFE02nite_26380</name>
</gene>
<feature type="transmembrane region" description="Helical" evidence="2">
    <location>
        <begin position="261"/>
        <end position="280"/>
    </location>
</feature>
<dbReference type="AlphaFoldDB" id="A0A511Z0B9"/>
<evidence type="ECO:0000313" key="3">
    <source>
        <dbReference type="EMBL" id="GEN80904.1"/>
    </source>
</evidence>
<sequence>MNPPARSRVALLVGERRVDVAIPAGTTLYDALRDVGVDLDAPGVAVVDSTGRALDRYGATGADLVDGAVLHVVRGSGSGRGAGRGLGRGARGDRRETAVEAPADPLASRPGGSAWWLGAAAAACVVALVVIAGGGLLAGDGLGDDTVTRWALVAGLGVAAAGLALLRGRPGTVGAAWPTLAAALAGAAGAAAAVDPGLTDAGRLMVLAGLVGALVPVTLRWAVGRRHRDAVADVAAPLALVLAVALVVVATTLLLDVPDVLAAAALLGAVPLGMRAVPVLSVSVPDSQLLDVSVVQRTATSVRAPEPQRPAEVNDRTVGRVVGSAERRQDAGTLALAAVAPLLAPVLLAGVEPGALTRWTAVGACVLVATALALAPRTARGGVVRWAPRAAAGAVVLELAAVAAGGVADLPAVAVVAALVLALGAVALSVPIGRGWRSVGFSRLADTVETLATVLALPVALVAGGVIEALRTLAS</sequence>
<feature type="transmembrane region" description="Helical" evidence="2">
    <location>
        <begin position="114"/>
        <end position="138"/>
    </location>
</feature>
<keyword evidence="2" id="KW-1133">Transmembrane helix</keyword>
<feature type="transmembrane region" description="Helical" evidence="2">
    <location>
        <begin position="356"/>
        <end position="374"/>
    </location>
</feature>
<evidence type="ECO:0000256" key="2">
    <source>
        <dbReference type="SAM" id="Phobius"/>
    </source>
</evidence>
<keyword evidence="4" id="KW-1185">Reference proteome</keyword>
<feature type="transmembrane region" description="Helical" evidence="2">
    <location>
        <begin position="410"/>
        <end position="430"/>
    </location>
</feature>
<keyword evidence="2" id="KW-0472">Membrane</keyword>
<feature type="transmembrane region" description="Helical" evidence="2">
    <location>
        <begin position="204"/>
        <end position="223"/>
    </location>
</feature>
<comment type="caution">
    <text evidence="3">The sequence shown here is derived from an EMBL/GenBank/DDBJ whole genome shotgun (WGS) entry which is preliminary data.</text>
</comment>
<feature type="transmembrane region" description="Helical" evidence="2">
    <location>
        <begin position="150"/>
        <end position="166"/>
    </location>
</feature>
<name>A0A511Z0B9_9CELL</name>
<keyword evidence="2" id="KW-0812">Transmembrane</keyword>
<feature type="transmembrane region" description="Helical" evidence="2">
    <location>
        <begin position="235"/>
        <end position="255"/>
    </location>
</feature>
<dbReference type="EMBL" id="BJYK01000009">
    <property type="protein sequence ID" value="GEN80904.1"/>
    <property type="molecule type" value="Genomic_DNA"/>
</dbReference>
<organism evidence="3 4">
    <name type="scientific">Actinotalea fermentans</name>
    <dbReference type="NCBI Taxonomy" id="43671"/>
    <lineage>
        <taxon>Bacteria</taxon>
        <taxon>Bacillati</taxon>
        <taxon>Actinomycetota</taxon>
        <taxon>Actinomycetes</taxon>
        <taxon>Micrococcales</taxon>
        <taxon>Cellulomonadaceae</taxon>
        <taxon>Actinotalea</taxon>
    </lineage>
</organism>
<evidence type="ECO:0000313" key="4">
    <source>
        <dbReference type="Proteomes" id="UP000321484"/>
    </source>
</evidence>
<dbReference type="Proteomes" id="UP000321484">
    <property type="component" value="Unassembled WGS sequence"/>
</dbReference>
<feature type="transmembrane region" description="Helical" evidence="2">
    <location>
        <begin position="173"/>
        <end position="192"/>
    </location>
</feature>
<feature type="region of interest" description="Disordered" evidence="1">
    <location>
        <begin position="79"/>
        <end position="109"/>
    </location>
</feature>
<proteinExistence type="predicted"/>
<feature type="compositionally biased region" description="Gly residues" evidence="1">
    <location>
        <begin position="79"/>
        <end position="89"/>
    </location>
</feature>
<evidence type="ECO:0008006" key="5">
    <source>
        <dbReference type="Google" id="ProtNLM"/>
    </source>
</evidence>
<accession>A0A511Z0B9</accession>
<feature type="transmembrane region" description="Helical" evidence="2">
    <location>
        <begin position="386"/>
        <end position="404"/>
    </location>
</feature>
<dbReference type="RefSeq" id="WP_146819804.1">
    <property type="nucleotide sequence ID" value="NZ_BJYK01000009.1"/>
</dbReference>
<feature type="transmembrane region" description="Helical" evidence="2">
    <location>
        <begin position="451"/>
        <end position="470"/>
    </location>
</feature>